<dbReference type="AlphaFoldDB" id="A0A9N9NMT8"/>
<keyword evidence="3" id="KW-1185">Reference proteome</keyword>
<dbReference type="EMBL" id="CAJVPY010014324">
    <property type="protein sequence ID" value="CAG8745925.1"/>
    <property type="molecule type" value="Genomic_DNA"/>
</dbReference>
<dbReference type="Gene3D" id="3.30.420.10">
    <property type="entry name" value="Ribonuclease H-like superfamily/Ribonuclease H"/>
    <property type="match status" value="1"/>
</dbReference>
<evidence type="ECO:0000313" key="2">
    <source>
        <dbReference type="EMBL" id="CAG8745925.1"/>
    </source>
</evidence>
<dbReference type="Proteomes" id="UP000789405">
    <property type="component" value="Unassembled WGS sequence"/>
</dbReference>
<dbReference type="SUPFAM" id="SSF53098">
    <property type="entry name" value="Ribonuclease H-like"/>
    <property type="match status" value="1"/>
</dbReference>
<proteinExistence type="predicted"/>
<sequence length="169" mass="19165">MSVKTIEFYFNNTQNSSESVNNQNQTNNKLKNRQKKNHTPIHNYLKTLEDGTRICKVCDKDKGVVENAVKQCNVCVTQCATKQMPAMKPIIAKKFLAYIQINTINITAIPDNKFKYIIYIRDHFTRYSVAKLATSKSAKEAASFLLKFCLIFGPPLILHLDNGGEFVGN</sequence>
<dbReference type="InterPro" id="IPR036397">
    <property type="entry name" value="RNaseH_sf"/>
</dbReference>
<feature type="domain" description="Integrase catalytic" evidence="1">
    <location>
        <begin position="85"/>
        <end position="169"/>
    </location>
</feature>
<comment type="caution">
    <text evidence="2">The sequence shown here is derived from an EMBL/GenBank/DDBJ whole genome shotgun (WGS) entry which is preliminary data.</text>
</comment>
<evidence type="ECO:0000313" key="3">
    <source>
        <dbReference type="Proteomes" id="UP000789405"/>
    </source>
</evidence>
<dbReference type="InterPro" id="IPR001584">
    <property type="entry name" value="Integrase_cat-core"/>
</dbReference>
<dbReference type="GO" id="GO:0005634">
    <property type="term" value="C:nucleus"/>
    <property type="evidence" value="ECO:0007669"/>
    <property type="project" value="UniProtKB-ARBA"/>
</dbReference>
<dbReference type="InterPro" id="IPR012337">
    <property type="entry name" value="RNaseH-like_sf"/>
</dbReference>
<protein>
    <submittedName>
        <fullName evidence="2">1480_t:CDS:1</fullName>
    </submittedName>
</protein>
<reference evidence="2" key="1">
    <citation type="submission" date="2021-06" db="EMBL/GenBank/DDBJ databases">
        <authorList>
            <person name="Kallberg Y."/>
            <person name="Tangrot J."/>
            <person name="Rosling A."/>
        </authorList>
    </citation>
    <scope>NUCLEOTIDE SEQUENCE</scope>
    <source>
        <strain evidence="2">MA453B</strain>
    </source>
</reference>
<accession>A0A9N9NMT8</accession>
<dbReference type="PROSITE" id="PS50994">
    <property type="entry name" value="INTEGRASE"/>
    <property type="match status" value="1"/>
</dbReference>
<gene>
    <name evidence="2" type="ORF">DERYTH_LOCUS16436</name>
</gene>
<dbReference type="GO" id="GO:0003676">
    <property type="term" value="F:nucleic acid binding"/>
    <property type="evidence" value="ECO:0007669"/>
    <property type="project" value="InterPro"/>
</dbReference>
<dbReference type="OrthoDB" id="2499658at2759"/>
<feature type="non-terminal residue" evidence="2">
    <location>
        <position position="1"/>
    </location>
</feature>
<dbReference type="GO" id="GO:0015074">
    <property type="term" value="P:DNA integration"/>
    <property type="evidence" value="ECO:0007669"/>
    <property type="project" value="InterPro"/>
</dbReference>
<name>A0A9N9NMT8_9GLOM</name>
<evidence type="ECO:0000259" key="1">
    <source>
        <dbReference type="PROSITE" id="PS50994"/>
    </source>
</evidence>
<organism evidence="2 3">
    <name type="scientific">Dentiscutata erythropus</name>
    <dbReference type="NCBI Taxonomy" id="1348616"/>
    <lineage>
        <taxon>Eukaryota</taxon>
        <taxon>Fungi</taxon>
        <taxon>Fungi incertae sedis</taxon>
        <taxon>Mucoromycota</taxon>
        <taxon>Glomeromycotina</taxon>
        <taxon>Glomeromycetes</taxon>
        <taxon>Diversisporales</taxon>
        <taxon>Gigasporaceae</taxon>
        <taxon>Dentiscutata</taxon>
    </lineage>
</organism>